<sequence length="426" mass="47897">MSSLASLFASHGVRCTILTTPANDHLVRRHTTSGDHPIDLLLLPFPSTEFPNQSLSDASNSRMRFFHSLESLRDPFDRLIRDHHPDFVVSDSFLPWTADVARNAGIRRLVFQTMGFFPLCMYEMLERSNFSYSPNRETIVIDSLPGRVTMKVSQVQDSAMRRNDFSEFYKRIMASEAESYGSIVNTFYEMEPEYADHYKTAMGRKAWHVGPVMNHLNEKDESGCVSWLDEQTPGSVVYVCFGSLSRFTSEQLREIAHGLKDSGRPYIWVIGNSTETLPEGPKGVIIRGWAPQGAILRHRAVGVFVTHCGWNSLMEGLNYGVPLVTWPLCFDQFYNERLVVDVLKVGVAVGAEVWTTKEGMRPLIGREAVKGAVERVMGSGMEAEEWRRRAREVGVMARGAVGKGGSSEVDMRCLVDELMGMCYEGL</sequence>
<evidence type="ECO:0000256" key="2">
    <source>
        <dbReference type="ARBA" id="ARBA00022676"/>
    </source>
</evidence>
<evidence type="ECO:0000256" key="5">
    <source>
        <dbReference type="RuleBase" id="RU362057"/>
    </source>
</evidence>
<comment type="similarity">
    <text evidence="1 4">Belongs to the UDP-glycosyltransferase family.</text>
</comment>
<evidence type="ECO:0000256" key="3">
    <source>
        <dbReference type="ARBA" id="ARBA00022679"/>
    </source>
</evidence>
<reference evidence="6" key="1">
    <citation type="journal article" date="2023" name="Nat. Commun.">
        <title>Diploid and tetraploid genomes of Acorus and the evolution of monocots.</title>
        <authorList>
            <person name="Ma L."/>
            <person name="Liu K.W."/>
            <person name="Li Z."/>
            <person name="Hsiao Y.Y."/>
            <person name="Qi Y."/>
            <person name="Fu T."/>
            <person name="Tang G.D."/>
            <person name="Zhang D."/>
            <person name="Sun W.H."/>
            <person name="Liu D.K."/>
            <person name="Li Y."/>
            <person name="Chen G.Z."/>
            <person name="Liu X.D."/>
            <person name="Liao X.Y."/>
            <person name="Jiang Y.T."/>
            <person name="Yu X."/>
            <person name="Hao Y."/>
            <person name="Huang J."/>
            <person name="Zhao X.W."/>
            <person name="Ke S."/>
            <person name="Chen Y.Y."/>
            <person name="Wu W.L."/>
            <person name="Hsu J.L."/>
            <person name="Lin Y.F."/>
            <person name="Huang M.D."/>
            <person name="Li C.Y."/>
            <person name="Huang L."/>
            <person name="Wang Z.W."/>
            <person name="Zhao X."/>
            <person name="Zhong W.Y."/>
            <person name="Peng D.H."/>
            <person name="Ahmad S."/>
            <person name="Lan S."/>
            <person name="Zhang J.S."/>
            <person name="Tsai W.C."/>
            <person name="Van de Peer Y."/>
            <person name="Liu Z.J."/>
        </authorList>
    </citation>
    <scope>NUCLEOTIDE SEQUENCE</scope>
    <source>
        <strain evidence="6">CP</strain>
    </source>
</reference>
<proteinExistence type="inferred from homology"/>
<dbReference type="CDD" id="cd03784">
    <property type="entry name" value="GT1_Gtf-like"/>
    <property type="match status" value="1"/>
</dbReference>
<dbReference type="Gene3D" id="3.40.50.2000">
    <property type="entry name" value="Glycogen Phosphorylase B"/>
    <property type="match status" value="2"/>
</dbReference>
<reference evidence="6" key="2">
    <citation type="submission" date="2023-06" db="EMBL/GenBank/DDBJ databases">
        <authorList>
            <person name="Ma L."/>
            <person name="Liu K.-W."/>
            <person name="Li Z."/>
            <person name="Hsiao Y.-Y."/>
            <person name="Qi Y."/>
            <person name="Fu T."/>
            <person name="Tang G."/>
            <person name="Zhang D."/>
            <person name="Sun W.-H."/>
            <person name="Liu D.-K."/>
            <person name="Li Y."/>
            <person name="Chen G.-Z."/>
            <person name="Liu X.-D."/>
            <person name="Liao X.-Y."/>
            <person name="Jiang Y.-T."/>
            <person name="Yu X."/>
            <person name="Hao Y."/>
            <person name="Huang J."/>
            <person name="Zhao X.-W."/>
            <person name="Ke S."/>
            <person name="Chen Y.-Y."/>
            <person name="Wu W.-L."/>
            <person name="Hsu J.-L."/>
            <person name="Lin Y.-F."/>
            <person name="Huang M.-D."/>
            <person name="Li C.-Y."/>
            <person name="Huang L."/>
            <person name="Wang Z.-W."/>
            <person name="Zhao X."/>
            <person name="Zhong W.-Y."/>
            <person name="Peng D.-H."/>
            <person name="Ahmad S."/>
            <person name="Lan S."/>
            <person name="Zhang J.-S."/>
            <person name="Tsai W.-C."/>
            <person name="Van De Peer Y."/>
            <person name="Liu Z.-J."/>
        </authorList>
    </citation>
    <scope>NUCLEOTIDE SEQUENCE</scope>
    <source>
        <strain evidence="6">CP</strain>
        <tissue evidence="6">Leaves</tissue>
    </source>
</reference>
<dbReference type="PROSITE" id="PS00375">
    <property type="entry name" value="UDPGT"/>
    <property type="match status" value="1"/>
</dbReference>
<dbReference type="InterPro" id="IPR002213">
    <property type="entry name" value="UDP_glucos_trans"/>
</dbReference>
<dbReference type="AlphaFoldDB" id="A0AAV9C3U0"/>
<dbReference type="PANTHER" id="PTHR48047:SF45">
    <property type="entry name" value="SCOPOLETIN GLUCOSYLTRANSFERASE-LIKE"/>
    <property type="match status" value="1"/>
</dbReference>
<evidence type="ECO:0000313" key="6">
    <source>
        <dbReference type="EMBL" id="KAK1283352.1"/>
    </source>
</evidence>
<organism evidence="6 7">
    <name type="scientific">Acorus calamus</name>
    <name type="common">Sweet flag</name>
    <dbReference type="NCBI Taxonomy" id="4465"/>
    <lineage>
        <taxon>Eukaryota</taxon>
        <taxon>Viridiplantae</taxon>
        <taxon>Streptophyta</taxon>
        <taxon>Embryophyta</taxon>
        <taxon>Tracheophyta</taxon>
        <taxon>Spermatophyta</taxon>
        <taxon>Magnoliopsida</taxon>
        <taxon>Liliopsida</taxon>
        <taxon>Acoraceae</taxon>
        <taxon>Acorus</taxon>
    </lineage>
</organism>
<evidence type="ECO:0000313" key="7">
    <source>
        <dbReference type="Proteomes" id="UP001180020"/>
    </source>
</evidence>
<dbReference type="Pfam" id="PF00201">
    <property type="entry name" value="UDPGT"/>
    <property type="match status" value="1"/>
</dbReference>
<dbReference type="FunFam" id="3.40.50.2000:FF:000063">
    <property type="entry name" value="Glycosyltransferase"/>
    <property type="match status" value="1"/>
</dbReference>
<dbReference type="GO" id="GO:0035251">
    <property type="term" value="F:UDP-glucosyltransferase activity"/>
    <property type="evidence" value="ECO:0007669"/>
    <property type="project" value="TreeGrafter"/>
</dbReference>
<dbReference type="SUPFAM" id="SSF53756">
    <property type="entry name" value="UDP-Glycosyltransferase/glycogen phosphorylase"/>
    <property type="match status" value="1"/>
</dbReference>
<dbReference type="InterPro" id="IPR035595">
    <property type="entry name" value="UDP_glycos_trans_CS"/>
</dbReference>
<dbReference type="PANTHER" id="PTHR48047">
    <property type="entry name" value="GLYCOSYLTRANSFERASE"/>
    <property type="match status" value="1"/>
</dbReference>
<evidence type="ECO:0000256" key="1">
    <source>
        <dbReference type="ARBA" id="ARBA00009995"/>
    </source>
</evidence>
<gene>
    <name evidence="6" type="primary">GT7</name>
    <name evidence="6" type="ORF">QJS10_CPB21g01391</name>
</gene>
<protein>
    <recommendedName>
        <fullName evidence="5">Glycosyltransferase</fullName>
        <ecNumber evidence="5">2.4.1.-</ecNumber>
    </recommendedName>
</protein>
<keyword evidence="7" id="KW-1185">Reference proteome</keyword>
<keyword evidence="2 4" id="KW-0328">Glycosyltransferase</keyword>
<accession>A0AAV9C3U0</accession>
<keyword evidence="3 4" id="KW-0808">Transferase</keyword>
<comment type="caution">
    <text evidence="6">The sequence shown here is derived from an EMBL/GenBank/DDBJ whole genome shotgun (WGS) entry which is preliminary data.</text>
</comment>
<evidence type="ECO:0000256" key="4">
    <source>
        <dbReference type="RuleBase" id="RU003718"/>
    </source>
</evidence>
<dbReference type="EC" id="2.4.1.-" evidence="5"/>
<dbReference type="Proteomes" id="UP001180020">
    <property type="component" value="Unassembled WGS sequence"/>
</dbReference>
<dbReference type="EMBL" id="JAUJYO010000021">
    <property type="protein sequence ID" value="KAK1283352.1"/>
    <property type="molecule type" value="Genomic_DNA"/>
</dbReference>
<name>A0AAV9C3U0_ACOCL</name>